<organism evidence="4 5">
    <name type="scientific">Niveibacterium umoris</name>
    <dbReference type="NCBI Taxonomy" id="1193620"/>
    <lineage>
        <taxon>Bacteria</taxon>
        <taxon>Pseudomonadati</taxon>
        <taxon>Pseudomonadota</taxon>
        <taxon>Betaproteobacteria</taxon>
        <taxon>Rhodocyclales</taxon>
        <taxon>Rhodocyclaceae</taxon>
        <taxon>Niveibacterium</taxon>
    </lineage>
</organism>
<gene>
    <name evidence="4" type="ORF">GGR36_001209</name>
</gene>
<evidence type="ECO:0000313" key="4">
    <source>
        <dbReference type="EMBL" id="MBB4011901.1"/>
    </source>
</evidence>
<accession>A0A840BED8</accession>
<keyword evidence="2" id="KW-0378">Hydrolase</keyword>
<proteinExistence type="predicted"/>
<dbReference type="CDD" id="cd03424">
    <property type="entry name" value="NUDIX_ADPRase_Nudt5_UGPPase_Nudt14"/>
    <property type="match status" value="1"/>
</dbReference>
<dbReference type="PROSITE" id="PS51462">
    <property type="entry name" value="NUDIX"/>
    <property type="match status" value="1"/>
</dbReference>
<feature type="domain" description="Nudix hydrolase" evidence="3">
    <location>
        <begin position="49"/>
        <end position="178"/>
    </location>
</feature>
<dbReference type="InterPro" id="IPR015797">
    <property type="entry name" value="NUDIX_hydrolase-like_dom_sf"/>
</dbReference>
<dbReference type="Pfam" id="PF00293">
    <property type="entry name" value="NUDIX"/>
    <property type="match status" value="1"/>
</dbReference>
<dbReference type="Proteomes" id="UP000561045">
    <property type="component" value="Unassembled WGS sequence"/>
</dbReference>
<evidence type="ECO:0000256" key="1">
    <source>
        <dbReference type="ARBA" id="ARBA00001946"/>
    </source>
</evidence>
<sequence length="191" mass="20454">MSDTPITLLARKEIAQNTVYRVCFDHIRSSNGEEVGSFLAVVPKALGADQLGGVCVLPLAVGKVGLLKVWRHPLGRSGYEIPRGFIDEGESALAAAQRELVEETGIVIDAAHLEPLGHFTPEAALLQARVALFVAHLPGAFGAAGPEMGHTGFDWLPEAEVREMLARGEIEDPATNIAWLRYSLNKGGQHG</sequence>
<dbReference type="Gene3D" id="3.90.79.10">
    <property type="entry name" value="Nucleoside Triphosphate Pyrophosphohydrolase"/>
    <property type="match status" value="1"/>
</dbReference>
<protein>
    <submittedName>
        <fullName evidence="4">8-oxo-dGTP pyrophosphatase MutT (NUDIX family)</fullName>
    </submittedName>
</protein>
<dbReference type="PROSITE" id="PS00893">
    <property type="entry name" value="NUDIX_BOX"/>
    <property type="match status" value="1"/>
</dbReference>
<dbReference type="AlphaFoldDB" id="A0A840BED8"/>
<evidence type="ECO:0000256" key="2">
    <source>
        <dbReference type="ARBA" id="ARBA00022801"/>
    </source>
</evidence>
<dbReference type="InterPro" id="IPR000086">
    <property type="entry name" value="NUDIX_hydrolase_dom"/>
</dbReference>
<dbReference type="EMBL" id="JACIET010000001">
    <property type="protein sequence ID" value="MBB4011901.1"/>
    <property type="molecule type" value="Genomic_DNA"/>
</dbReference>
<dbReference type="InterPro" id="IPR020084">
    <property type="entry name" value="NUDIX_hydrolase_CS"/>
</dbReference>
<comment type="cofactor">
    <cofactor evidence="1">
        <name>Mg(2+)</name>
        <dbReference type="ChEBI" id="CHEBI:18420"/>
    </cofactor>
</comment>
<dbReference type="SUPFAM" id="SSF55811">
    <property type="entry name" value="Nudix"/>
    <property type="match status" value="1"/>
</dbReference>
<dbReference type="RefSeq" id="WP_183632998.1">
    <property type="nucleotide sequence ID" value="NZ_BAABLE010000011.1"/>
</dbReference>
<keyword evidence="5" id="KW-1185">Reference proteome</keyword>
<evidence type="ECO:0000313" key="5">
    <source>
        <dbReference type="Proteomes" id="UP000561045"/>
    </source>
</evidence>
<dbReference type="GO" id="GO:0016787">
    <property type="term" value="F:hydrolase activity"/>
    <property type="evidence" value="ECO:0007669"/>
    <property type="project" value="UniProtKB-KW"/>
</dbReference>
<reference evidence="4 5" key="1">
    <citation type="submission" date="2020-08" db="EMBL/GenBank/DDBJ databases">
        <title>Genomic Encyclopedia of Type Strains, Phase IV (KMG-IV): sequencing the most valuable type-strain genomes for metagenomic binning, comparative biology and taxonomic classification.</title>
        <authorList>
            <person name="Goeker M."/>
        </authorList>
    </citation>
    <scope>NUCLEOTIDE SEQUENCE [LARGE SCALE GENOMIC DNA]</scope>
    <source>
        <strain evidence="4 5">DSM 106739</strain>
    </source>
</reference>
<comment type="caution">
    <text evidence="4">The sequence shown here is derived from an EMBL/GenBank/DDBJ whole genome shotgun (WGS) entry which is preliminary data.</text>
</comment>
<name>A0A840BED8_9RHOO</name>
<evidence type="ECO:0000259" key="3">
    <source>
        <dbReference type="PROSITE" id="PS51462"/>
    </source>
</evidence>